<sequence>MFHINKFVEIITNSSSTDEFYQTTKTLLNQYRNNRIDMPNFIRIVEKTSSRMFVDGEMDDPLLFLDFMIRRLTKTLVNYDNLNFDLLFFGKSENVKTCQCGFTQTTNNDFTSLTISVDSSETIEEALKNYFQPDILLNYSCEHCLLQTSVRTIDMIARMPYFLVLRVRVGSGIPKIKPDNILRWNLNKYHLFGILLYSNFHYKVILREKMWMEYNDSGIQSIVNLQEYLKSEAIDALIYLLE</sequence>
<dbReference type="RefSeq" id="XP_068363947.1">
    <property type="nucleotide sequence ID" value="XM_068501000.1"/>
</dbReference>
<comment type="caution">
    <text evidence="2">The sequence shown here is derived from an EMBL/GenBank/DDBJ whole genome shotgun (WGS) entry which is preliminary data.</text>
</comment>
<protein>
    <recommendedName>
        <fullName evidence="1">USP domain-containing protein</fullName>
    </recommendedName>
</protein>
<dbReference type="SUPFAM" id="SSF54001">
    <property type="entry name" value="Cysteine proteinases"/>
    <property type="match status" value="1"/>
</dbReference>
<accession>A0A1J4KHX6</accession>
<dbReference type="AlphaFoldDB" id="A0A1J4KHX6"/>
<dbReference type="Gene3D" id="3.90.70.10">
    <property type="entry name" value="Cysteine proteinases"/>
    <property type="match status" value="1"/>
</dbReference>
<dbReference type="VEuPathDB" id="TrichDB:TRFO_19782"/>
<reference evidence="2" key="1">
    <citation type="submission" date="2016-10" db="EMBL/GenBank/DDBJ databases">
        <authorList>
            <person name="Benchimol M."/>
            <person name="Almeida L.G."/>
            <person name="Vasconcelos A.T."/>
            <person name="Perreira-Neves A."/>
            <person name="Rosa I.A."/>
            <person name="Tasca T."/>
            <person name="Bogo M.R."/>
            <person name="de Souza W."/>
        </authorList>
    </citation>
    <scope>NUCLEOTIDE SEQUENCE [LARGE SCALE GENOMIC DNA]</scope>
    <source>
        <strain evidence="2">K</strain>
    </source>
</reference>
<feature type="domain" description="USP" evidence="1">
    <location>
        <begin position="1"/>
        <end position="242"/>
    </location>
</feature>
<organism evidence="2 3">
    <name type="scientific">Tritrichomonas foetus</name>
    <dbReference type="NCBI Taxonomy" id="1144522"/>
    <lineage>
        <taxon>Eukaryota</taxon>
        <taxon>Metamonada</taxon>
        <taxon>Parabasalia</taxon>
        <taxon>Tritrichomonadida</taxon>
        <taxon>Tritrichomonadidae</taxon>
        <taxon>Tritrichomonas</taxon>
    </lineage>
</organism>
<dbReference type="PROSITE" id="PS50235">
    <property type="entry name" value="USP_3"/>
    <property type="match status" value="1"/>
</dbReference>
<keyword evidence="3" id="KW-1185">Reference proteome</keyword>
<dbReference type="InterPro" id="IPR038765">
    <property type="entry name" value="Papain-like_cys_pep_sf"/>
</dbReference>
<dbReference type="Proteomes" id="UP000179807">
    <property type="component" value="Unassembled WGS sequence"/>
</dbReference>
<evidence type="ECO:0000313" key="2">
    <source>
        <dbReference type="EMBL" id="OHT10811.1"/>
    </source>
</evidence>
<dbReference type="InterPro" id="IPR028889">
    <property type="entry name" value="USP"/>
</dbReference>
<gene>
    <name evidence="2" type="ORF">TRFO_19782</name>
</gene>
<evidence type="ECO:0000313" key="3">
    <source>
        <dbReference type="Proteomes" id="UP000179807"/>
    </source>
</evidence>
<name>A0A1J4KHX6_9EUKA</name>
<dbReference type="GeneID" id="94835704"/>
<evidence type="ECO:0000259" key="1">
    <source>
        <dbReference type="PROSITE" id="PS50235"/>
    </source>
</evidence>
<proteinExistence type="predicted"/>
<dbReference type="EMBL" id="MLAK01000601">
    <property type="protein sequence ID" value="OHT10811.1"/>
    <property type="molecule type" value="Genomic_DNA"/>
</dbReference>